<sequence length="143" mass="16522">MATFTGWYYTGDQPTQEFTFEADKSLKGDIEELETVMRREMRKRFSRSTAENATIENISIELDEEAMLENIIEAVKELDRYEDYEAVVDNGTIFFYNDDDELAEVFNAGEALRNAVEQIESSGNDEAEIRYDGLKYFTVSAIY</sequence>
<name>A0A8S5P1G8_9CAUD</name>
<organism evidence="1">
    <name type="scientific">Siphoviridae sp. ctg2r17</name>
    <dbReference type="NCBI Taxonomy" id="2825601"/>
    <lineage>
        <taxon>Viruses</taxon>
        <taxon>Duplodnaviria</taxon>
        <taxon>Heunggongvirae</taxon>
        <taxon>Uroviricota</taxon>
        <taxon>Caudoviricetes</taxon>
    </lineage>
</organism>
<proteinExistence type="predicted"/>
<protein>
    <submittedName>
        <fullName evidence="1">Uncharacterized protein</fullName>
    </submittedName>
</protein>
<evidence type="ECO:0000313" key="1">
    <source>
        <dbReference type="EMBL" id="DAE00509.1"/>
    </source>
</evidence>
<accession>A0A8S5P1G8</accession>
<reference evidence="1" key="1">
    <citation type="journal article" date="2021" name="Proc. Natl. Acad. Sci. U.S.A.">
        <title>A Catalog of Tens of Thousands of Viruses from Human Metagenomes Reveals Hidden Associations with Chronic Diseases.</title>
        <authorList>
            <person name="Tisza M.J."/>
            <person name="Buck C.B."/>
        </authorList>
    </citation>
    <scope>NUCLEOTIDE SEQUENCE</scope>
    <source>
        <strain evidence="1">Ctg2r17</strain>
    </source>
</reference>
<dbReference type="EMBL" id="BK015303">
    <property type="protein sequence ID" value="DAE00509.1"/>
    <property type="molecule type" value="Genomic_DNA"/>
</dbReference>